<feature type="domain" description="CBS" evidence="10">
    <location>
        <begin position="308"/>
        <end position="368"/>
    </location>
</feature>
<evidence type="ECO:0000259" key="11">
    <source>
        <dbReference type="PROSITE" id="PS51846"/>
    </source>
</evidence>
<dbReference type="PANTHER" id="PTHR43099:SF5">
    <property type="entry name" value="HLYC_CORC FAMILY TRANSPORTER"/>
    <property type="match status" value="1"/>
</dbReference>
<evidence type="ECO:0000256" key="6">
    <source>
        <dbReference type="ARBA" id="ARBA00023122"/>
    </source>
</evidence>
<evidence type="ECO:0000256" key="4">
    <source>
        <dbReference type="ARBA" id="ARBA00022737"/>
    </source>
</evidence>
<dbReference type="Pfam" id="PF01595">
    <property type="entry name" value="CNNM"/>
    <property type="match status" value="1"/>
</dbReference>
<dbReference type="Pfam" id="PF00571">
    <property type="entry name" value="CBS"/>
    <property type="match status" value="2"/>
</dbReference>
<dbReference type="PANTHER" id="PTHR43099">
    <property type="entry name" value="UPF0053 PROTEIN YRKA"/>
    <property type="match status" value="1"/>
</dbReference>
<evidence type="ECO:0000256" key="3">
    <source>
        <dbReference type="ARBA" id="ARBA00022692"/>
    </source>
</evidence>
<dbReference type="FunFam" id="3.10.580.10:FF:000002">
    <property type="entry name" value="Magnesium/cobalt efflux protein CorC"/>
    <property type="match status" value="1"/>
</dbReference>
<keyword evidence="5 9" id="KW-1133">Transmembrane helix</keyword>
<keyword evidence="6 8" id="KW-0129">CBS domain</keyword>
<dbReference type="CDD" id="cd04590">
    <property type="entry name" value="CBS_pair_CorC_HlyC_assoc"/>
    <property type="match status" value="1"/>
</dbReference>
<evidence type="ECO:0000256" key="5">
    <source>
        <dbReference type="ARBA" id="ARBA00022989"/>
    </source>
</evidence>
<dbReference type="EMBL" id="FODV01000005">
    <property type="protein sequence ID" value="SEO80201.1"/>
    <property type="molecule type" value="Genomic_DNA"/>
</dbReference>
<keyword evidence="3 9" id="KW-0812">Transmembrane</keyword>
<feature type="transmembrane region" description="Helical" evidence="9">
    <location>
        <begin position="166"/>
        <end position="185"/>
    </location>
</feature>
<feature type="domain" description="CBS" evidence="10">
    <location>
        <begin position="242"/>
        <end position="303"/>
    </location>
</feature>
<reference evidence="13" key="1">
    <citation type="submission" date="2016-10" db="EMBL/GenBank/DDBJ databases">
        <authorList>
            <person name="Varghese N."/>
            <person name="Submissions S."/>
        </authorList>
    </citation>
    <scope>NUCLEOTIDE SEQUENCE [LARGE SCALE GENOMIC DNA]</scope>
    <source>
        <strain evidence="13">CGMCC 1.10121</strain>
    </source>
</reference>
<dbReference type="Pfam" id="PF03471">
    <property type="entry name" value="CorC_HlyC"/>
    <property type="match status" value="1"/>
</dbReference>
<dbReference type="InterPro" id="IPR005170">
    <property type="entry name" value="Transptr-assoc_dom"/>
</dbReference>
<sequence length="461" mass="50327">MQRYGRTTIERQYFSEAPMVNVVISAAQLVAALILVVLNGFFVAAEFAFVRIRGTSVEQLVEEGRPGAGTLQEVMANLDDYLATTQLGITIASLGLGWVGEPAVASLIEPVLEPILPANLIHLVAFAVGFSLITFLHVVFGELAPKTLAIAKTERLSLFLAPPMKIFYYILYPGIVVFNGTANAFTRSIGVPPASETDETLGERELLRVLSRSGEEGDIDVAEVTMIERVFDLDDTVVREVMVPRPDVVSVPADATLSELQSTVFEAGHTRYPVLDANDGDQVVGFVDVKDVLRAEIDDGDAERVGDIAREILIVPETMTISDLLIQFREDRQQIAGVIDEWGAFEGIATVEDIVEALVGDLRDGFDLDEREPSIRRRDDGMYDIDGGVSLSNVNDTLDVDFESEEVETIGGLVLGQLNRAPELGDRVEIDDHVVEVTSVEGTRISTVRVHQRDIDDAAVD</sequence>
<evidence type="ECO:0000313" key="13">
    <source>
        <dbReference type="Proteomes" id="UP000199126"/>
    </source>
</evidence>
<dbReference type="SMART" id="SM00116">
    <property type="entry name" value="CBS"/>
    <property type="match status" value="2"/>
</dbReference>
<dbReference type="PROSITE" id="PS51846">
    <property type="entry name" value="CNNM"/>
    <property type="match status" value="1"/>
</dbReference>
<evidence type="ECO:0000256" key="1">
    <source>
        <dbReference type="ARBA" id="ARBA00004651"/>
    </source>
</evidence>
<dbReference type="PROSITE" id="PS51371">
    <property type="entry name" value="CBS"/>
    <property type="match status" value="2"/>
</dbReference>
<comment type="subcellular location">
    <subcellularLocation>
        <location evidence="1">Cell membrane</location>
        <topology evidence="1">Multi-pass membrane protein</topology>
    </subcellularLocation>
</comment>
<dbReference type="InterPro" id="IPR000644">
    <property type="entry name" value="CBS_dom"/>
</dbReference>
<evidence type="ECO:0000256" key="2">
    <source>
        <dbReference type="ARBA" id="ARBA00022475"/>
    </source>
</evidence>
<dbReference type="SUPFAM" id="SSF54631">
    <property type="entry name" value="CBS-domain pair"/>
    <property type="match status" value="1"/>
</dbReference>
<feature type="transmembrane region" description="Helical" evidence="9">
    <location>
        <begin position="20"/>
        <end position="44"/>
    </location>
</feature>
<dbReference type="InterPro" id="IPR036318">
    <property type="entry name" value="FAD-bd_PCMH-like_sf"/>
</dbReference>
<keyword evidence="4" id="KW-0677">Repeat</keyword>
<dbReference type="GO" id="GO:0005886">
    <property type="term" value="C:plasma membrane"/>
    <property type="evidence" value="ECO:0007669"/>
    <property type="project" value="UniProtKB-SubCell"/>
</dbReference>
<dbReference type="Gene3D" id="3.10.580.10">
    <property type="entry name" value="CBS-domain"/>
    <property type="match status" value="1"/>
</dbReference>
<proteinExistence type="predicted"/>
<accession>A0A1H8SNJ8</accession>
<evidence type="ECO:0000313" key="12">
    <source>
        <dbReference type="EMBL" id="SEO80201.1"/>
    </source>
</evidence>
<keyword evidence="2" id="KW-1003">Cell membrane</keyword>
<evidence type="ECO:0000256" key="7">
    <source>
        <dbReference type="ARBA" id="ARBA00023136"/>
    </source>
</evidence>
<keyword evidence="13" id="KW-1185">Reference proteome</keyword>
<organism evidence="12 13">
    <name type="scientific">Halogranum amylolyticum</name>
    <dbReference type="NCBI Taxonomy" id="660520"/>
    <lineage>
        <taxon>Archaea</taxon>
        <taxon>Methanobacteriati</taxon>
        <taxon>Methanobacteriota</taxon>
        <taxon>Stenosarchaea group</taxon>
        <taxon>Halobacteria</taxon>
        <taxon>Halobacteriales</taxon>
        <taxon>Haloferacaceae</taxon>
    </lineage>
</organism>
<name>A0A1H8SNJ8_9EURY</name>
<dbReference type="GO" id="GO:0050660">
    <property type="term" value="F:flavin adenine dinucleotide binding"/>
    <property type="evidence" value="ECO:0007669"/>
    <property type="project" value="InterPro"/>
</dbReference>
<feature type="transmembrane region" description="Helical" evidence="9">
    <location>
        <begin position="120"/>
        <end position="145"/>
    </location>
</feature>
<dbReference type="InterPro" id="IPR016169">
    <property type="entry name" value="FAD-bd_PCMH_sub2"/>
</dbReference>
<feature type="domain" description="CNNM transmembrane" evidence="11">
    <location>
        <begin position="21"/>
        <end position="223"/>
    </location>
</feature>
<dbReference type="SMART" id="SM01091">
    <property type="entry name" value="CorC_HlyC"/>
    <property type="match status" value="1"/>
</dbReference>
<dbReference type="InterPro" id="IPR051676">
    <property type="entry name" value="UPF0053_domain"/>
</dbReference>
<dbReference type="InterPro" id="IPR046342">
    <property type="entry name" value="CBS_dom_sf"/>
</dbReference>
<protein>
    <submittedName>
        <fullName evidence="12">Hemolysin, contains CBS domains</fullName>
    </submittedName>
</protein>
<dbReference type="AlphaFoldDB" id="A0A1H8SNJ8"/>
<evidence type="ECO:0000256" key="9">
    <source>
        <dbReference type="SAM" id="Phobius"/>
    </source>
</evidence>
<dbReference type="Gene3D" id="3.30.465.10">
    <property type="match status" value="1"/>
</dbReference>
<gene>
    <name evidence="12" type="ORF">SAMN04487948_105224</name>
</gene>
<keyword evidence="7 9" id="KW-0472">Membrane</keyword>
<dbReference type="InterPro" id="IPR044751">
    <property type="entry name" value="Ion_transp-like_CBS"/>
</dbReference>
<dbReference type="InterPro" id="IPR002550">
    <property type="entry name" value="CNNM"/>
</dbReference>
<evidence type="ECO:0000256" key="8">
    <source>
        <dbReference type="PROSITE-ProRule" id="PRU00703"/>
    </source>
</evidence>
<evidence type="ECO:0000259" key="10">
    <source>
        <dbReference type="PROSITE" id="PS51371"/>
    </source>
</evidence>
<dbReference type="SUPFAM" id="SSF56176">
    <property type="entry name" value="FAD-binding/transporter-associated domain-like"/>
    <property type="match status" value="1"/>
</dbReference>
<dbReference type="Proteomes" id="UP000199126">
    <property type="component" value="Unassembled WGS sequence"/>
</dbReference>